<comment type="similarity">
    <text evidence="6">Belongs to the peptidase M48 family.</text>
</comment>
<evidence type="ECO:0000313" key="8">
    <source>
        <dbReference type="EMBL" id="ROU05441.1"/>
    </source>
</evidence>
<sequence>MLRRCTARGRCPFNTELALNRAGRGYTRLLPRLRAVGKQWPPALRRRHRRHARTPTLKLSTIPFVPGRPLAATAAAAMACLMLAGCASVNRPRADDAELVRERETQNELIVERQLRRQRRLDGIAFDFMRRNAPFCGKDAIASVDARVANLAAFPEARRAAVARRFGVGEGLSVLWTLPGESALREGDRVASIRGVPAEPGERGLRQWREALRASDGELRLTVLRDGREQPVSAPTRPACDYPVMANPDAAINAFNDGEQIVFYAGMLDLFAEDRDIAVVLGHELAHGTRGHVAKGRAAAVFGALLDTALGDTGLVAGLASAPFSRRMEAEADYTGLYMAANAGYDIAQAERVWREIGVTVASSADKKAADTHPSSPERYVAIRRTVAEIQDRQRAGRPLAP</sequence>
<dbReference type="GO" id="GO:0046872">
    <property type="term" value="F:metal ion binding"/>
    <property type="evidence" value="ECO:0007669"/>
    <property type="project" value="UniProtKB-KW"/>
</dbReference>
<comment type="cofactor">
    <cofactor evidence="6">
        <name>Zn(2+)</name>
        <dbReference type="ChEBI" id="CHEBI:29105"/>
    </cofactor>
    <text evidence="6">Binds 1 zinc ion per subunit.</text>
</comment>
<evidence type="ECO:0000256" key="5">
    <source>
        <dbReference type="ARBA" id="ARBA00023049"/>
    </source>
</evidence>
<dbReference type="InterPro" id="IPR036034">
    <property type="entry name" value="PDZ_sf"/>
</dbReference>
<comment type="caution">
    <text evidence="8">The sequence shown here is derived from an EMBL/GenBank/DDBJ whole genome shotgun (WGS) entry which is preliminary data.</text>
</comment>
<proteinExistence type="inferred from homology"/>
<keyword evidence="4 6" id="KW-0862">Zinc</keyword>
<feature type="domain" description="Peptidase M48" evidence="7">
    <location>
        <begin position="245"/>
        <end position="386"/>
    </location>
</feature>
<keyword evidence="2" id="KW-0479">Metal-binding</keyword>
<evidence type="ECO:0000256" key="6">
    <source>
        <dbReference type="RuleBase" id="RU003983"/>
    </source>
</evidence>
<name>A0A3N2RDD3_LYSEN</name>
<evidence type="ECO:0000259" key="7">
    <source>
        <dbReference type="Pfam" id="PF01435"/>
    </source>
</evidence>
<keyword evidence="5 6" id="KW-0482">Metalloprotease</keyword>
<keyword evidence="3 6" id="KW-0378">Hydrolase</keyword>
<dbReference type="PANTHER" id="PTHR22726:SF1">
    <property type="entry name" value="METALLOENDOPEPTIDASE OMA1, MITOCHONDRIAL"/>
    <property type="match status" value="1"/>
</dbReference>
<dbReference type="SUPFAM" id="SSF50156">
    <property type="entry name" value="PDZ domain-like"/>
    <property type="match status" value="1"/>
</dbReference>
<protein>
    <recommendedName>
        <fullName evidence="7">Peptidase M48 domain-containing protein</fullName>
    </recommendedName>
</protein>
<evidence type="ECO:0000256" key="4">
    <source>
        <dbReference type="ARBA" id="ARBA00022833"/>
    </source>
</evidence>
<dbReference type="GO" id="GO:0051603">
    <property type="term" value="P:proteolysis involved in protein catabolic process"/>
    <property type="evidence" value="ECO:0007669"/>
    <property type="project" value="TreeGrafter"/>
</dbReference>
<evidence type="ECO:0000256" key="3">
    <source>
        <dbReference type="ARBA" id="ARBA00022801"/>
    </source>
</evidence>
<gene>
    <name evidence="8" type="ORF">D9T17_18665</name>
</gene>
<organism evidence="8 9">
    <name type="scientific">Lysobacter enzymogenes</name>
    <dbReference type="NCBI Taxonomy" id="69"/>
    <lineage>
        <taxon>Bacteria</taxon>
        <taxon>Pseudomonadati</taxon>
        <taxon>Pseudomonadota</taxon>
        <taxon>Gammaproteobacteria</taxon>
        <taxon>Lysobacterales</taxon>
        <taxon>Lysobacteraceae</taxon>
        <taxon>Lysobacter</taxon>
    </lineage>
</organism>
<reference evidence="8 9" key="1">
    <citation type="submission" date="2018-10" db="EMBL/GenBank/DDBJ databases">
        <title>The genome of Lysobacter enzymogenes OH11.</title>
        <authorList>
            <person name="Liu F."/>
            <person name="Zhao Y."/>
            <person name="Qian G."/>
            <person name="Chen Y."/>
            <person name="Xu H."/>
        </authorList>
    </citation>
    <scope>NUCLEOTIDE SEQUENCE [LARGE SCALE GENOMIC DNA]</scope>
    <source>
        <strain evidence="8 9">OH11</strain>
    </source>
</reference>
<dbReference type="GO" id="GO:0004222">
    <property type="term" value="F:metalloendopeptidase activity"/>
    <property type="evidence" value="ECO:0007669"/>
    <property type="project" value="InterPro"/>
</dbReference>
<evidence type="ECO:0000313" key="9">
    <source>
        <dbReference type="Proteomes" id="UP000275910"/>
    </source>
</evidence>
<dbReference type="GO" id="GO:0016020">
    <property type="term" value="C:membrane"/>
    <property type="evidence" value="ECO:0007669"/>
    <property type="project" value="TreeGrafter"/>
</dbReference>
<evidence type="ECO:0000256" key="2">
    <source>
        <dbReference type="ARBA" id="ARBA00022723"/>
    </source>
</evidence>
<dbReference type="Gene3D" id="3.30.2010.10">
    <property type="entry name" value="Metalloproteases ('zincins'), catalytic domain"/>
    <property type="match status" value="1"/>
</dbReference>
<dbReference type="CDD" id="cd07342">
    <property type="entry name" value="M48C_Oma1_like"/>
    <property type="match status" value="1"/>
</dbReference>
<dbReference type="InterPro" id="IPR051156">
    <property type="entry name" value="Mito/Outer_Membr_Metalloprot"/>
</dbReference>
<dbReference type="PANTHER" id="PTHR22726">
    <property type="entry name" value="METALLOENDOPEPTIDASE OMA1"/>
    <property type="match status" value="1"/>
</dbReference>
<dbReference type="Pfam" id="PF01435">
    <property type="entry name" value="Peptidase_M48"/>
    <property type="match status" value="1"/>
</dbReference>
<dbReference type="AlphaFoldDB" id="A0A3N2RDD3"/>
<accession>A0A3N2RDD3</accession>
<evidence type="ECO:0000256" key="1">
    <source>
        <dbReference type="ARBA" id="ARBA00022670"/>
    </source>
</evidence>
<keyword evidence="1 6" id="KW-0645">Protease</keyword>
<dbReference type="Proteomes" id="UP000275910">
    <property type="component" value="Unassembled WGS sequence"/>
</dbReference>
<dbReference type="InterPro" id="IPR001915">
    <property type="entry name" value="Peptidase_M48"/>
</dbReference>
<dbReference type="EMBL" id="RCTY01000045">
    <property type="protein sequence ID" value="ROU05441.1"/>
    <property type="molecule type" value="Genomic_DNA"/>
</dbReference>